<dbReference type="AlphaFoldDB" id="A0A8J3IIA7"/>
<comment type="caution">
    <text evidence="5">The sequence shown here is derived from an EMBL/GenBank/DDBJ whole genome shotgun (WGS) entry which is preliminary data.</text>
</comment>
<dbReference type="GO" id="GO:0016628">
    <property type="term" value="F:oxidoreductase activity, acting on the CH-CH group of donors, NAD or NADP as acceptor"/>
    <property type="evidence" value="ECO:0007669"/>
    <property type="project" value="InterPro"/>
</dbReference>
<evidence type="ECO:0000256" key="3">
    <source>
        <dbReference type="PIRNR" id="PIRNR000124"/>
    </source>
</evidence>
<dbReference type="PANTHER" id="PTHR43491:SF5">
    <property type="entry name" value="UDP-N-ACETYL-D-MANNOSAMINE DEHYDROGENASE"/>
    <property type="match status" value="1"/>
</dbReference>
<keyword evidence="2" id="KW-0520">NAD</keyword>
<dbReference type="PIRSF" id="PIRSF000124">
    <property type="entry name" value="UDPglc_GDPman_dh"/>
    <property type="match status" value="1"/>
</dbReference>
<evidence type="ECO:0000256" key="1">
    <source>
        <dbReference type="ARBA" id="ARBA00023002"/>
    </source>
</evidence>
<comment type="similarity">
    <text evidence="3">Belongs to the UDP-glucose/GDP-mannose dehydrogenase family.</text>
</comment>
<dbReference type="SUPFAM" id="SSF48179">
    <property type="entry name" value="6-phosphogluconate dehydrogenase C-terminal domain-like"/>
    <property type="match status" value="1"/>
</dbReference>
<dbReference type="InterPro" id="IPR017476">
    <property type="entry name" value="UDP-Glc/GDP-Man"/>
</dbReference>
<dbReference type="InterPro" id="IPR001732">
    <property type="entry name" value="UDP-Glc/GDP-Man_DH_N"/>
</dbReference>
<evidence type="ECO:0000256" key="2">
    <source>
        <dbReference type="ARBA" id="ARBA00023027"/>
    </source>
</evidence>
<dbReference type="InterPro" id="IPR008927">
    <property type="entry name" value="6-PGluconate_DH-like_C_sf"/>
</dbReference>
<protein>
    <submittedName>
        <fullName evidence="5">Nucleotide sugar dehydrogenase</fullName>
    </submittedName>
</protein>
<dbReference type="RefSeq" id="WP_220206664.1">
    <property type="nucleotide sequence ID" value="NZ_BNJK01000001.1"/>
</dbReference>
<dbReference type="InterPro" id="IPR014026">
    <property type="entry name" value="UDP-Glc/GDP-Man_DH_dimer"/>
</dbReference>
<dbReference type="Proteomes" id="UP000597444">
    <property type="component" value="Unassembled WGS sequence"/>
</dbReference>
<dbReference type="GO" id="GO:0000271">
    <property type="term" value="P:polysaccharide biosynthetic process"/>
    <property type="evidence" value="ECO:0007669"/>
    <property type="project" value="InterPro"/>
</dbReference>
<evidence type="ECO:0000313" key="5">
    <source>
        <dbReference type="EMBL" id="GHO96014.1"/>
    </source>
</evidence>
<dbReference type="EMBL" id="BNJK01000001">
    <property type="protein sequence ID" value="GHO96014.1"/>
    <property type="molecule type" value="Genomic_DNA"/>
</dbReference>
<dbReference type="PIRSF" id="PIRSF500136">
    <property type="entry name" value="UDP_ManNAc_DH"/>
    <property type="match status" value="1"/>
</dbReference>
<dbReference type="InterPro" id="IPR014027">
    <property type="entry name" value="UDP-Glc/GDP-Man_DH_C"/>
</dbReference>
<reference evidence="5" key="1">
    <citation type="submission" date="2020-10" db="EMBL/GenBank/DDBJ databases">
        <title>Taxonomic study of unclassified bacteria belonging to the class Ktedonobacteria.</title>
        <authorList>
            <person name="Yabe S."/>
            <person name="Wang C.M."/>
            <person name="Zheng Y."/>
            <person name="Sakai Y."/>
            <person name="Cavaletti L."/>
            <person name="Monciardini P."/>
            <person name="Donadio S."/>
        </authorList>
    </citation>
    <scope>NUCLEOTIDE SEQUENCE</scope>
    <source>
        <strain evidence="5">ID150040</strain>
    </source>
</reference>
<dbReference type="InterPro" id="IPR036220">
    <property type="entry name" value="UDP-Glc/GDP-Man_DH_C_sf"/>
</dbReference>
<dbReference type="NCBIfam" id="TIGR03026">
    <property type="entry name" value="NDP-sugDHase"/>
    <property type="match status" value="1"/>
</dbReference>
<dbReference type="InterPro" id="IPR029752">
    <property type="entry name" value="D-isomer_DH_CS1"/>
</dbReference>
<dbReference type="SUPFAM" id="SSF51735">
    <property type="entry name" value="NAD(P)-binding Rossmann-fold domains"/>
    <property type="match status" value="1"/>
</dbReference>
<dbReference type="PROSITE" id="PS00065">
    <property type="entry name" value="D_2_HYDROXYACID_DH_1"/>
    <property type="match status" value="1"/>
</dbReference>
<dbReference type="SUPFAM" id="SSF52413">
    <property type="entry name" value="UDP-glucose/GDP-mannose dehydrogenase C-terminal domain"/>
    <property type="match status" value="1"/>
</dbReference>
<dbReference type="SMART" id="SM00984">
    <property type="entry name" value="UDPG_MGDP_dh_C"/>
    <property type="match status" value="1"/>
</dbReference>
<dbReference type="Pfam" id="PF03721">
    <property type="entry name" value="UDPG_MGDP_dh_N"/>
    <property type="match status" value="1"/>
</dbReference>
<gene>
    <name evidence="5" type="ORF">KSF_060620</name>
</gene>
<dbReference type="InterPro" id="IPR036291">
    <property type="entry name" value="NAD(P)-bd_dom_sf"/>
</dbReference>
<name>A0A8J3IIA7_9CHLR</name>
<keyword evidence="1" id="KW-0560">Oxidoreductase</keyword>
<accession>A0A8J3IIA7</accession>
<sequence length="455" mass="49684">MAHRNFATVAVVGLGKIGLPLAVQYAQHGKRVIGCDINTQVVEMINQGQSHVQEEPELEVEVPRLVREGLLSATALTTEAVREADVVVVIVPVVVNAEREVNFRAIDAATTAIGDGLQPGTLVVYETTLPVGTTAQRFSHILEQQSSLKAGQDFYLAYSPERVSSGHIFRDLRVYPKVIGGIDEESTQAALDFYQSVLDAETIRMASTDEAEFVKLIETTYRDVNIALANEYARFADTKGLDVTDAIAAANTQPYSHIHTPGVGVGGHCIPVYPYFLLAGCIDQHQDSQQSMLSIPRYARRINDSMAEYTVERLQGAIGSLERQSVLILGVAYRGNVKETAFTSAKLLQDALLASGAVVYVDDPLYSADELQALGYTPLTPDVEGQIRAVVVQADHKAYHTFDFSRLSQCQVVLDGRRALRREQVEAAGMAYITIGDGNKRINTNERQQDASTAQ</sequence>
<dbReference type="Pfam" id="PF00984">
    <property type="entry name" value="UDPG_MGDP_dh"/>
    <property type="match status" value="1"/>
</dbReference>
<dbReference type="GO" id="GO:0051287">
    <property type="term" value="F:NAD binding"/>
    <property type="evidence" value="ECO:0007669"/>
    <property type="project" value="InterPro"/>
</dbReference>
<evidence type="ECO:0000313" key="6">
    <source>
        <dbReference type="Proteomes" id="UP000597444"/>
    </source>
</evidence>
<dbReference type="Gene3D" id="3.40.50.720">
    <property type="entry name" value="NAD(P)-binding Rossmann-like Domain"/>
    <property type="match status" value="2"/>
</dbReference>
<evidence type="ECO:0000259" key="4">
    <source>
        <dbReference type="SMART" id="SM00984"/>
    </source>
</evidence>
<dbReference type="Pfam" id="PF03720">
    <property type="entry name" value="UDPG_MGDP_dh_C"/>
    <property type="match status" value="1"/>
</dbReference>
<dbReference type="PANTHER" id="PTHR43491">
    <property type="entry name" value="UDP-N-ACETYL-D-MANNOSAMINE DEHYDROGENASE"/>
    <property type="match status" value="1"/>
</dbReference>
<keyword evidence="6" id="KW-1185">Reference proteome</keyword>
<organism evidence="5 6">
    <name type="scientific">Reticulibacter mediterranei</name>
    <dbReference type="NCBI Taxonomy" id="2778369"/>
    <lineage>
        <taxon>Bacteria</taxon>
        <taxon>Bacillati</taxon>
        <taxon>Chloroflexota</taxon>
        <taxon>Ktedonobacteria</taxon>
        <taxon>Ktedonobacterales</taxon>
        <taxon>Reticulibacteraceae</taxon>
        <taxon>Reticulibacter</taxon>
    </lineage>
</organism>
<dbReference type="GO" id="GO:0016616">
    <property type="term" value="F:oxidoreductase activity, acting on the CH-OH group of donors, NAD or NADP as acceptor"/>
    <property type="evidence" value="ECO:0007669"/>
    <property type="project" value="InterPro"/>
</dbReference>
<dbReference type="InterPro" id="IPR028359">
    <property type="entry name" value="UDP_ManNAc/GlcNAc_DH"/>
</dbReference>
<proteinExistence type="inferred from homology"/>
<feature type="domain" description="UDP-glucose/GDP-mannose dehydrogenase C-terminal" evidence="4">
    <location>
        <begin position="327"/>
        <end position="422"/>
    </location>
</feature>